<dbReference type="PROSITE" id="PS00059">
    <property type="entry name" value="ADH_ZINC"/>
    <property type="match status" value="1"/>
</dbReference>
<keyword evidence="4" id="KW-0560">Oxidoreductase</keyword>
<evidence type="ECO:0000256" key="1">
    <source>
        <dbReference type="ARBA" id="ARBA00001947"/>
    </source>
</evidence>
<evidence type="ECO:0000256" key="3">
    <source>
        <dbReference type="ARBA" id="ARBA00022833"/>
    </source>
</evidence>
<evidence type="ECO:0000256" key="2">
    <source>
        <dbReference type="ARBA" id="ARBA00022723"/>
    </source>
</evidence>
<dbReference type="Proteomes" id="UP001337655">
    <property type="component" value="Unassembled WGS sequence"/>
</dbReference>
<dbReference type="Pfam" id="PF08240">
    <property type="entry name" value="ADH_N"/>
    <property type="match status" value="1"/>
</dbReference>
<dbReference type="AlphaFoldDB" id="A0AAV9PH65"/>
<sequence length="366" mass="40333">MGLPEKMRAVVFKGDYKVEVEDRPTPKVQKQTDAVIRVTSTALCGSDLHYYRGHLKCEPNFICGHEFVGEIVEKGDDVKSFAIGDKVVVPFYTACGECFYCVRGQASRCSKGELFGNSAPANTIDGGQAEYVRCPLAESTFVKAPKDIPEEMLVLMADIFPTGYFAAARFLKDLPERDRKEYTAVVIGCGPVGVCAITCALTMVDNVIAIDSIPERLEEAEKLGAKTINLNDDPIPKIKEATGGRGADVVIECVGHADAWQLAFDMIRPFGQISSIGVHTEKWEVNGLLMYGKNVTTAFGRCPVRSIFEPALKLLVQEQKKVAFLCGKTMLLEEAPQAYKDFEQRKVHKIVFKMDQKEAGKSIEAK</sequence>
<comment type="cofactor">
    <cofactor evidence="1 5">
        <name>Zn(2+)</name>
        <dbReference type="ChEBI" id="CHEBI:29105"/>
    </cofactor>
</comment>
<gene>
    <name evidence="8" type="ORF">LTR77_001953</name>
</gene>
<dbReference type="SUPFAM" id="SSF51735">
    <property type="entry name" value="NAD(P)-binding Rossmann-fold domains"/>
    <property type="match status" value="1"/>
</dbReference>
<evidence type="ECO:0000259" key="6">
    <source>
        <dbReference type="Pfam" id="PF00107"/>
    </source>
</evidence>
<dbReference type="InterPro" id="IPR013149">
    <property type="entry name" value="ADH-like_C"/>
</dbReference>
<dbReference type="EMBL" id="JAVRRT010000003">
    <property type="protein sequence ID" value="KAK5173272.1"/>
    <property type="molecule type" value="Genomic_DNA"/>
</dbReference>
<evidence type="ECO:0000256" key="4">
    <source>
        <dbReference type="ARBA" id="ARBA00023002"/>
    </source>
</evidence>
<evidence type="ECO:0000256" key="5">
    <source>
        <dbReference type="RuleBase" id="RU361277"/>
    </source>
</evidence>
<dbReference type="SUPFAM" id="SSF50129">
    <property type="entry name" value="GroES-like"/>
    <property type="match status" value="1"/>
</dbReference>
<dbReference type="Gene3D" id="3.40.50.720">
    <property type="entry name" value="NAD(P)-binding Rossmann-like Domain"/>
    <property type="match status" value="1"/>
</dbReference>
<evidence type="ECO:0000259" key="7">
    <source>
        <dbReference type="Pfam" id="PF08240"/>
    </source>
</evidence>
<keyword evidence="9" id="KW-1185">Reference proteome</keyword>
<dbReference type="InterPro" id="IPR011032">
    <property type="entry name" value="GroES-like_sf"/>
</dbReference>
<comment type="caution">
    <text evidence="8">The sequence shown here is derived from an EMBL/GenBank/DDBJ whole genome shotgun (WGS) entry which is preliminary data.</text>
</comment>
<dbReference type="GO" id="GO:0008270">
    <property type="term" value="F:zinc ion binding"/>
    <property type="evidence" value="ECO:0007669"/>
    <property type="project" value="InterPro"/>
</dbReference>
<keyword evidence="3 5" id="KW-0862">Zinc</keyword>
<dbReference type="GeneID" id="89923300"/>
<reference evidence="8 9" key="1">
    <citation type="submission" date="2023-08" db="EMBL/GenBank/DDBJ databases">
        <title>Black Yeasts Isolated from many extreme environments.</title>
        <authorList>
            <person name="Coleine C."/>
            <person name="Stajich J.E."/>
            <person name="Selbmann L."/>
        </authorList>
    </citation>
    <scope>NUCLEOTIDE SEQUENCE [LARGE SCALE GENOMIC DNA]</scope>
    <source>
        <strain evidence="8 9">CCFEE 5935</strain>
    </source>
</reference>
<dbReference type="Pfam" id="PF00107">
    <property type="entry name" value="ADH_zinc_N"/>
    <property type="match status" value="1"/>
</dbReference>
<dbReference type="Gene3D" id="3.90.180.10">
    <property type="entry name" value="Medium-chain alcohol dehydrogenases, catalytic domain"/>
    <property type="match status" value="1"/>
</dbReference>
<proteinExistence type="inferred from homology"/>
<dbReference type="InterPro" id="IPR013154">
    <property type="entry name" value="ADH-like_N"/>
</dbReference>
<dbReference type="PANTHER" id="PTHR42813:SF2">
    <property type="entry name" value="DEHYDROGENASE, ZINC-CONTAINING, PUTATIVE (AFU_ORTHOLOGUE AFUA_2G02810)-RELATED"/>
    <property type="match status" value="1"/>
</dbReference>
<dbReference type="InterPro" id="IPR002328">
    <property type="entry name" value="ADH_Zn_CS"/>
</dbReference>
<dbReference type="InterPro" id="IPR036291">
    <property type="entry name" value="NAD(P)-bd_dom_sf"/>
</dbReference>
<evidence type="ECO:0000313" key="8">
    <source>
        <dbReference type="EMBL" id="KAK5173272.1"/>
    </source>
</evidence>
<comment type="similarity">
    <text evidence="5">Belongs to the zinc-containing alcohol dehydrogenase family.</text>
</comment>
<name>A0AAV9PH65_9PEZI</name>
<dbReference type="PANTHER" id="PTHR42813">
    <property type="entry name" value="ZINC-TYPE ALCOHOL DEHYDROGENASE-LIKE"/>
    <property type="match status" value="1"/>
</dbReference>
<evidence type="ECO:0000313" key="9">
    <source>
        <dbReference type="Proteomes" id="UP001337655"/>
    </source>
</evidence>
<dbReference type="RefSeq" id="XP_064661967.1">
    <property type="nucleotide sequence ID" value="XM_064799212.1"/>
</dbReference>
<feature type="domain" description="Alcohol dehydrogenase-like C-terminal" evidence="6">
    <location>
        <begin position="191"/>
        <end position="315"/>
    </location>
</feature>
<accession>A0AAV9PH65</accession>
<dbReference type="CDD" id="cd08284">
    <property type="entry name" value="FDH_like_2"/>
    <property type="match status" value="1"/>
</dbReference>
<dbReference type="GO" id="GO:0016491">
    <property type="term" value="F:oxidoreductase activity"/>
    <property type="evidence" value="ECO:0007669"/>
    <property type="project" value="UniProtKB-KW"/>
</dbReference>
<evidence type="ECO:0008006" key="10">
    <source>
        <dbReference type="Google" id="ProtNLM"/>
    </source>
</evidence>
<keyword evidence="2 5" id="KW-0479">Metal-binding</keyword>
<protein>
    <recommendedName>
        <fullName evidence="10">Alcohol dehydrogenase</fullName>
    </recommendedName>
</protein>
<feature type="domain" description="Alcohol dehydrogenase-like N-terminal" evidence="7">
    <location>
        <begin position="31"/>
        <end position="138"/>
    </location>
</feature>
<organism evidence="8 9">
    <name type="scientific">Saxophila tyrrhenica</name>
    <dbReference type="NCBI Taxonomy" id="1690608"/>
    <lineage>
        <taxon>Eukaryota</taxon>
        <taxon>Fungi</taxon>
        <taxon>Dikarya</taxon>
        <taxon>Ascomycota</taxon>
        <taxon>Pezizomycotina</taxon>
        <taxon>Dothideomycetes</taxon>
        <taxon>Dothideomycetidae</taxon>
        <taxon>Mycosphaerellales</taxon>
        <taxon>Extremaceae</taxon>
        <taxon>Saxophila</taxon>
    </lineage>
</organism>